<evidence type="ECO:0000313" key="9">
    <source>
        <dbReference type="Proteomes" id="UP000000226"/>
    </source>
</evidence>
<dbReference type="STRING" id="3885.V7CS65"/>
<dbReference type="GO" id="GO:0006412">
    <property type="term" value="P:translation"/>
    <property type="evidence" value="ECO:0007669"/>
    <property type="project" value="InterPro"/>
</dbReference>
<protein>
    <recommendedName>
        <fullName evidence="5">Small ribosomal subunit protein bS18c</fullName>
    </recommendedName>
    <alternativeName>
        <fullName evidence="6">30S ribosomal protein S18, chloroplastic</fullName>
    </alternativeName>
</protein>
<proteinExistence type="inferred from homology"/>
<dbReference type="Gramene" id="ESW32974">
    <property type="protein sequence ID" value="ESW32974"/>
    <property type="gene ID" value="PHAVU_001G033300g"/>
</dbReference>
<dbReference type="PANTHER" id="PTHR13479">
    <property type="entry name" value="30S RIBOSOMAL PROTEIN S18"/>
    <property type="match status" value="1"/>
</dbReference>
<dbReference type="EMBL" id="CM002288">
    <property type="protein sequence ID" value="ESW32973.1"/>
    <property type="molecule type" value="Genomic_DNA"/>
</dbReference>
<evidence type="ECO:0000256" key="3">
    <source>
        <dbReference type="ARBA" id="ARBA00022980"/>
    </source>
</evidence>
<reference evidence="8" key="1">
    <citation type="submission" date="2013-04" db="EMBL/GenBank/DDBJ databases">
        <authorList>
            <person name="Schmutz J."/>
            <person name="McClean P."/>
            <person name="Shu S."/>
            <person name="Cregan P."/>
            <person name="Rokhsar D."/>
            <person name="Jackson S."/>
        </authorList>
    </citation>
    <scope>NUCLEOTIDE SEQUENCE</scope>
</reference>
<keyword evidence="1" id="KW-0699">rRNA-binding</keyword>
<comment type="similarity">
    <text evidence="7">Belongs to the bacterial ribosomal protein bS18 family.</text>
</comment>
<dbReference type="EMBL" id="CM002288">
    <property type="protein sequence ID" value="ESW32974.1"/>
    <property type="molecule type" value="Genomic_DNA"/>
</dbReference>
<dbReference type="SUPFAM" id="SSF46911">
    <property type="entry name" value="Ribosomal protein S18"/>
    <property type="match status" value="1"/>
</dbReference>
<accession>V7CS65</accession>
<dbReference type="eggNOG" id="KOG3162">
    <property type="taxonomic scope" value="Eukaryota"/>
</dbReference>
<evidence type="ECO:0000256" key="1">
    <source>
        <dbReference type="ARBA" id="ARBA00022730"/>
    </source>
</evidence>
<keyword evidence="4 7" id="KW-0687">Ribonucleoprotein</keyword>
<keyword evidence="2" id="KW-0694">RNA-binding</keyword>
<dbReference type="GO" id="GO:0070181">
    <property type="term" value="F:small ribosomal subunit rRNA binding"/>
    <property type="evidence" value="ECO:0007669"/>
    <property type="project" value="TreeGrafter"/>
</dbReference>
<organism evidence="8 9">
    <name type="scientific">Phaseolus vulgaris</name>
    <name type="common">Kidney bean</name>
    <name type="synonym">French bean</name>
    <dbReference type="NCBI Taxonomy" id="3885"/>
    <lineage>
        <taxon>Eukaryota</taxon>
        <taxon>Viridiplantae</taxon>
        <taxon>Streptophyta</taxon>
        <taxon>Embryophyta</taxon>
        <taxon>Tracheophyta</taxon>
        <taxon>Spermatophyta</taxon>
        <taxon>Magnoliopsida</taxon>
        <taxon>eudicotyledons</taxon>
        <taxon>Gunneridae</taxon>
        <taxon>Pentapetalae</taxon>
        <taxon>rosids</taxon>
        <taxon>fabids</taxon>
        <taxon>Fabales</taxon>
        <taxon>Fabaceae</taxon>
        <taxon>Papilionoideae</taxon>
        <taxon>50 kb inversion clade</taxon>
        <taxon>NPAAA clade</taxon>
        <taxon>indigoferoid/millettioid clade</taxon>
        <taxon>Phaseoleae</taxon>
        <taxon>Phaseolus</taxon>
    </lineage>
</organism>
<dbReference type="AlphaFoldDB" id="V7CS65"/>
<evidence type="ECO:0000313" key="8">
    <source>
        <dbReference type="EMBL" id="ESW32974.1"/>
    </source>
</evidence>
<dbReference type="FunFam" id="4.10.640.10:FF:000009">
    <property type="entry name" value="Ribosomal protein S18"/>
    <property type="match status" value="1"/>
</dbReference>
<dbReference type="Gramene" id="ESW32973">
    <property type="protein sequence ID" value="ESW32973"/>
    <property type="gene ID" value="PHAVU_001G033300g"/>
</dbReference>
<sequence>MKIVAVAVRSLSVNLSHQFYQTHTLRSLSTWRFTDNRTGDQQANKSEYPEEFGMFGENRGRYAQFDSALEKINQQGIGSDHQANKSWSPEEFGKFGENRGRYAQFDSIIEKIDQQGMGRQRSGSGNAFGSDIMDNLEENHDTLLDGMDGRLKNAASYFEFDEEEIDKEDYAFRYDANFPLGYTYDTKDLDLTKPGVRKPPVRWEFSVTTKEVLRKADFRNVRFLANFLTEAGIIIKRSQTGISAKAQRKVAREIKTARALGLLPFTTMGTKSFVFGKTMESLDEDFAYKTKTQDMDMEHDLDVVDQA</sequence>
<evidence type="ECO:0000256" key="2">
    <source>
        <dbReference type="ARBA" id="ARBA00022884"/>
    </source>
</evidence>
<gene>
    <name evidence="8" type="ORF">PHAVU_001G033300g</name>
</gene>
<dbReference type="HAMAP" id="MF_00270">
    <property type="entry name" value="Ribosomal_bS18"/>
    <property type="match status" value="1"/>
</dbReference>
<reference evidence="9" key="2">
    <citation type="journal article" date="2014" name="Nat. Genet.">
        <title>A reference genome for common bean and genome-wide analysis of dual domestications.</title>
        <authorList>
            <person name="Schmutz J."/>
            <person name="McClean P.E."/>
            <person name="Mamidi S."/>
            <person name="Wu G.A."/>
            <person name="Cannon S.B."/>
            <person name="Grimwood J."/>
            <person name="Jenkins J."/>
            <person name="Shu S."/>
            <person name="Song Q."/>
            <person name="Chavarro C."/>
            <person name="Torres-Torres M."/>
            <person name="Geffroy V."/>
            <person name="Moghaddam S.M."/>
            <person name="Gao D."/>
            <person name="Abernathy B."/>
            <person name="Barry K."/>
            <person name="Blair M."/>
            <person name="Brick M.A."/>
            <person name="Chovatia M."/>
            <person name="Gepts P."/>
            <person name="Goodstein D.M."/>
            <person name="Gonzales M."/>
            <person name="Hellsten U."/>
            <person name="Hyten D.L."/>
            <person name="Jia G."/>
            <person name="Kelly J.D."/>
            <person name="Kudrna D."/>
            <person name="Lee R."/>
            <person name="Richard M.M."/>
            <person name="Miklas P.N."/>
            <person name="Osorno J.M."/>
            <person name="Rodrigues J."/>
            <person name="Thareau V."/>
            <person name="Urrea C.A."/>
            <person name="Wang M."/>
            <person name="Yu Y."/>
            <person name="Zhang M."/>
            <person name="Wing R.A."/>
            <person name="Cregan P.B."/>
            <person name="Rokhsar D.S."/>
            <person name="Jackson S.A."/>
        </authorList>
    </citation>
    <scope>NUCLEOTIDE SEQUENCE [LARGE SCALE GENOMIC DNA]</scope>
    <source>
        <strain evidence="9">cv. G19833</strain>
    </source>
</reference>
<dbReference type="InterPro" id="IPR001648">
    <property type="entry name" value="Ribosomal_bS18"/>
</dbReference>
<dbReference type="OrthoDB" id="21463at2759"/>
<dbReference type="EMBL" id="CM002288">
    <property type="protein sequence ID" value="ESW32976.1"/>
    <property type="molecule type" value="Genomic_DNA"/>
</dbReference>
<dbReference type="InterPro" id="IPR036870">
    <property type="entry name" value="Ribosomal_bS18_sf"/>
</dbReference>
<evidence type="ECO:0000256" key="7">
    <source>
        <dbReference type="RuleBase" id="RU003910"/>
    </source>
</evidence>
<dbReference type="SMR" id="V7CS65"/>
<dbReference type="GO" id="GO:0005763">
    <property type="term" value="C:mitochondrial small ribosomal subunit"/>
    <property type="evidence" value="ECO:0007669"/>
    <property type="project" value="TreeGrafter"/>
</dbReference>
<dbReference type="Pfam" id="PF01084">
    <property type="entry name" value="Ribosomal_S18"/>
    <property type="match status" value="1"/>
</dbReference>
<name>V7CS65_PHAVU</name>
<dbReference type="NCBIfam" id="TIGR00165">
    <property type="entry name" value="S18"/>
    <property type="match status" value="1"/>
</dbReference>
<keyword evidence="9" id="KW-1185">Reference proteome</keyword>
<evidence type="ECO:0000256" key="6">
    <source>
        <dbReference type="ARBA" id="ARBA00035368"/>
    </source>
</evidence>
<dbReference type="Gramene" id="ESW32976">
    <property type="protein sequence ID" value="ESW32976"/>
    <property type="gene ID" value="PHAVU_001G033300g"/>
</dbReference>
<dbReference type="EMBL" id="CM002288">
    <property type="protein sequence ID" value="ESW32975.1"/>
    <property type="molecule type" value="Genomic_DNA"/>
</dbReference>
<dbReference type="PRINTS" id="PR00974">
    <property type="entry name" value="RIBOSOMALS18"/>
</dbReference>
<dbReference type="Proteomes" id="UP000000226">
    <property type="component" value="Chromosome 1"/>
</dbReference>
<keyword evidence="3 7" id="KW-0689">Ribosomal protein</keyword>
<evidence type="ECO:0000256" key="4">
    <source>
        <dbReference type="ARBA" id="ARBA00023274"/>
    </source>
</evidence>
<dbReference type="PANTHER" id="PTHR13479:SF65">
    <property type="entry name" value="F10K1.8 PROTEIN"/>
    <property type="match status" value="1"/>
</dbReference>
<dbReference type="GO" id="GO:0003735">
    <property type="term" value="F:structural constituent of ribosome"/>
    <property type="evidence" value="ECO:0007669"/>
    <property type="project" value="InterPro"/>
</dbReference>
<dbReference type="Gramene" id="ESW32975">
    <property type="protein sequence ID" value="ESW32975"/>
    <property type="gene ID" value="PHAVU_001G033300g"/>
</dbReference>
<dbReference type="Gene3D" id="4.10.640.10">
    <property type="entry name" value="Ribosomal protein S18"/>
    <property type="match status" value="1"/>
</dbReference>
<evidence type="ECO:0000256" key="5">
    <source>
        <dbReference type="ARBA" id="ARBA00035266"/>
    </source>
</evidence>